<dbReference type="SUPFAM" id="SSF55781">
    <property type="entry name" value="GAF domain-like"/>
    <property type="match status" value="1"/>
</dbReference>
<dbReference type="SMART" id="SM00448">
    <property type="entry name" value="REC"/>
    <property type="match status" value="1"/>
</dbReference>
<dbReference type="InterPro" id="IPR005467">
    <property type="entry name" value="His_kinase_dom"/>
</dbReference>
<dbReference type="Proteomes" id="UP001223547">
    <property type="component" value="Unassembled WGS sequence"/>
</dbReference>
<dbReference type="SUPFAM" id="SSF47384">
    <property type="entry name" value="Homodimeric domain of signal transducing histidine kinase"/>
    <property type="match status" value="1"/>
</dbReference>
<dbReference type="PRINTS" id="PR00344">
    <property type="entry name" value="BCTRLSENSOR"/>
</dbReference>
<dbReference type="Gene3D" id="3.30.565.10">
    <property type="entry name" value="Histidine kinase-like ATPase, C-terminal domain"/>
    <property type="match status" value="1"/>
</dbReference>
<dbReference type="InterPro" id="IPR003661">
    <property type="entry name" value="HisK_dim/P_dom"/>
</dbReference>
<dbReference type="CDD" id="cd00082">
    <property type="entry name" value="HisKA"/>
    <property type="match status" value="1"/>
</dbReference>
<feature type="domain" description="PAC" evidence="9">
    <location>
        <begin position="332"/>
        <end position="384"/>
    </location>
</feature>
<dbReference type="InterPro" id="IPR035965">
    <property type="entry name" value="PAS-like_dom_sf"/>
</dbReference>
<dbReference type="InterPro" id="IPR001610">
    <property type="entry name" value="PAC"/>
</dbReference>
<dbReference type="Pfam" id="PF13426">
    <property type="entry name" value="PAS_9"/>
    <property type="match status" value="1"/>
</dbReference>
<dbReference type="Gene3D" id="3.30.450.20">
    <property type="entry name" value="PAS domain"/>
    <property type="match status" value="2"/>
</dbReference>
<proteinExistence type="predicted"/>
<sequence length="1225" mass="136711">MIEIQVLGNKETADWLARKEKSLSASGFRCQFSGIDDEPRPAEAPDAWLVDFDACGKPSLADVLEGIGSSASGAVPVVIAGKAISIGSARQAALGGARRFLEKPLTPRALVNACRGLGIFNTLSSRTAVVLENRQAILEKICRPLAEQSVNALPASSVEEALNLARHNDSDVIVISHDKESQSYHELAALFGFFPETSDIPVIFINEDIADAAAKDFLNRLGTGTFCPSYRMLGQFLREQTGRQSRRTLSGGRVYDILHEREQEHFALNHHAIVSTTDSRGIITEVNRRFCDVSQYSKTELIGQNHRILKSGYHSADFYRDLWKTVSGGDIWQGEICNQAKDGSHYWVSSTVVPFLDSKKRPYKYIAIRKDITHVKASERQVELQGELAKLVSEASAHVLSGHWSNAPETLRSALHPLCRFLDVRHVSIKLHRAVGLLSNWQNYTSGPDQDVSLTITSFETAGTERQENNSHVIESRLGTGEEELGSLTMHAGQNRMIEVICAQGLIDVMGNVISHSLVRWISEYHKERDRERLQTAQSFARIGTWEWNLETDELLWTDIIPALFGQPEDNVETSYDNFMSAIHPEDREKVESGVTAAIERNKPYRVEHRVVWPDGTVRWLRETGAVNRSEDGTPRQMLGVVEDITAAHEAEVQLARQAQMLNMLHDSLTAFILDGKFEATIEAMLESLLELTDSESGFMAEVLFDSTEEPHLRIQSMTDIGWDEASKDIYKQARTDRIELNQLDKMLGASIRERRIIHSNEAESEGIFNHLPQGHSPIKTFLSVPIMVGPDLVGVFALANRKSGYDDALINFLRPFSATYGVIINSQRMVDMEQTHRKNLIRAKLRADKANRAKSEFLSSMSHELRTPLNAILGFAQLLESDDELNDDQQDSVREIFSASEHLLALINEVLDLARIESGKLDLFLETVPVRDVVEEALTLVRLSAKKRGIRINLDGLHNFWVTADWTRLKQALLNLLSNAVKYNHTNGTIFLETLPQGDAWLEIRVTDTGVGIPESRIPELFQPFNRLGAELSHIEGTGIGLSLTQRVVDLMGGSIGVRSTVDEGSTFWIRLPVEPRDNNTNEEPSLSSDAVWEAPKDQSLAEKPMILYIEDNPANLKLVKRIIQCDARFSLLSASSGEEGLRVADNCKPDLILLDINLPDRDGYQVLHALKSRPGNRSLPIVALTASAMPSEVWRGNNAGFDDYLTKPFNVQELMSTLEKHLG</sequence>
<keyword evidence="5" id="KW-0418">Kinase</keyword>
<dbReference type="InterPro" id="IPR036890">
    <property type="entry name" value="HATPase_C_sf"/>
</dbReference>
<keyword evidence="11" id="KW-1185">Reference proteome</keyword>
<dbReference type="RefSeq" id="WP_285368974.1">
    <property type="nucleotide sequence ID" value="NZ_JASSQD010000003.1"/>
</dbReference>
<dbReference type="SMART" id="SM00091">
    <property type="entry name" value="PAS"/>
    <property type="match status" value="2"/>
</dbReference>
<dbReference type="PROSITE" id="PS50109">
    <property type="entry name" value="HIS_KIN"/>
    <property type="match status" value="1"/>
</dbReference>
<dbReference type="Pfam" id="PF13185">
    <property type="entry name" value="GAF_2"/>
    <property type="match status" value="1"/>
</dbReference>
<evidence type="ECO:0000259" key="7">
    <source>
        <dbReference type="PROSITE" id="PS50109"/>
    </source>
</evidence>
<accession>A0ABT7HIM0</accession>
<evidence type="ECO:0000256" key="3">
    <source>
        <dbReference type="ARBA" id="ARBA00022553"/>
    </source>
</evidence>
<evidence type="ECO:0000313" key="10">
    <source>
        <dbReference type="EMBL" id="MDK9559401.1"/>
    </source>
</evidence>
<dbReference type="PANTHER" id="PTHR43047">
    <property type="entry name" value="TWO-COMPONENT HISTIDINE PROTEIN KINASE"/>
    <property type="match status" value="1"/>
</dbReference>
<name>A0ABT7HIM0_9GAMM</name>
<evidence type="ECO:0000259" key="8">
    <source>
        <dbReference type="PROSITE" id="PS50110"/>
    </source>
</evidence>
<comment type="caution">
    <text evidence="10">The sequence shown here is derived from an EMBL/GenBank/DDBJ whole genome shotgun (WGS) entry which is preliminary data.</text>
</comment>
<dbReference type="InterPro" id="IPR036097">
    <property type="entry name" value="HisK_dim/P_sf"/>
</dbReference>
<feature type="domain" description="Histidine kinase" evidence="7">
    <location>
        <begin position="861"/>
        <end position="1077"/>
    </location>
</feature>
<dbReference type="InterPro" id="IPR011006">
    <property type="entry name" value="CheY-like_superfamily"/>
</dbReference>
<evidence type="ECO:0000256" key="5">
    <source>
        <dbReference type="ARBA" id="ARBA00022777"/>
    </source>
</evidence>
<dbReference type="Pfam" id="PF00072">
    <property type="entry name" value="Response_reg"/>
    <property type="match status" value="1"/>
</dbReference>
<dbReference type="SUPFAM" id="SSF55785">
    <property type="entry name" value="PYP-like sensor domain (PAS domain)"/>
    <property type="match status" value="2"/>
</dbReference>
<dbReference type="Gene3D" id="1.10.287.130">
    <property type="match status" value="1"/>
</dbReference>
<dbReference type="InterPro" id="IPR000014">
    <property type="entry name" value="PAS"/>
</dbReference>
<dbReference type="EMBL" id="JASSQD010000003">
    <property type="protein sequence ID" value="MDK9559401.1"/>
    <property type="molecule type" value="Genomic_DNA"/>
</dbReference>
<dbReference type="CDD" id="cd00130">
    <property type="entry name" value="PAS"/>
    <property type="match status" value="2"/>
</dbReference>
<keyword evidence="3 6" id="KW-0597">Phosphoprotein</keyword>
<dbReference type="InterPro" id="IPR004358">
    <property type="entry name" value="Sig_transdc_His_kin-like_C"/>
</dbReference>
<evidence type="ECO:0000313" key="11">
    <source>
        <dbReference type="Proteomes" id="UP001223547"/>
    </source>
</evidence>
<organism evidence="10 11">
    <name type="scientific">Marinobacter albus</name>
    <dbReference type="NCBI Taxonomy" id="3030833"/>
    <lineage>
        <taxon>Bacteria</taxon>
        <taxon>Pseudomonadati</taxon>
        <taxon>Pseudomonadota</taxon>
        <taxon>Gammaproteobacteria</taxon>
        <taxon>Pseudomonadales</taxon>
        <taxon>Marinobacteraceae</taxon>
        <taxon>Marinobacter</taxon>
    </lineage>
</organism>
<protein>
    <recommendedName>
        <fullName evidence="2">histidine kinase</fullName>
        <ecNumber evidence="2">2.7.13.3</ecNumber>
    </recommendedName>
</protein>
<dbReference type="CDD" id="cd16922">
    <property type="entry name" value="HATPase_EvgS-ArcB-TorS-like"/>
    <property type="match status" value="1"/>
</dbReference>
<feature type="modified residue" description="4-aspartylphosphate" evidence="6">
    <location>
        <position position="1157"/>
    </location>
</feature>
<dbReference type="EC" id="2.7.13.3" evidence="2"/>
<dbReference type="PANTHER" id="PTHR43047:SF72">
    <property type="entry name" value="OSMOSENSING HISTIDINE PROTEIN KINASE SLN1"/>
    <property type="match status" value="1"/>
</dbReference>
<dbReference type="SMART" id="SM00388">
    <property type="entry name" value="HisKA"/>
    <property type="match status" value="1"/>
</dbReference>
<dbReference type="InterPro" id="IPR001789">
    <property type="entry name" value="Sig_transdc_resp-reg_receiver"/>
</dbReference>
<dbReference type="NCBIfam" id="TIGR00229">
    <property type="entry name" value="sensory_box"/>
    <property type="match status" value="2"/>
</dbReference>
<dbReference type="SMART" id="SM00387">
    <property type="entry name" value="HATPase_c"/>
    <property type="match status" value="1"/>
</dbReference>
<feature type="domain" description="PAC" evidence="9">
    <location>
        <begin position="605"/>
        <end position="657"/>
    </location>
</feature>
<dbReference type="PROSITE" id="PS50113">
    <property type="entry name" value="PAC"/>
    <property type="match status" value="2"/>
</dbReference>
<dbReference type="Pfam" id="PF00512">
    <property type="entry name" value="HisKA"/>
    <property type="match status" value="1"/>
</dbReference>
<comment type="catalytic activity">
    <reaction evidence="1">
        <text>ATP + protein L-histidine = ADP + protein N-phospho-L-histidine.</text>
        <dbReference type="EC" id="2.7.13.3"/>
    </reaction>
</comment>
<dbReference type="PROSITE" id="PS50110">
    <property type="entry name" value="RESPONSE_REGULATORY"/>
    <property type="match status" value="1"/>
</dbReference>
<dbReference type="InterPro" id="IPR029016">
    <property type="entry name" value="GAF-like_dom_sf"/>
</dbReference>
<evidence type="ECO:0000256" key="2">
    <source>
        <dbReference type="ARBA" id="ARBA00012438"/>
    </source>
</evidence>
<dbReference type="SMART" id="SM00086">
    <property type="entry name" value="PAC"/>
    <property type="match status" value="2"/>
</dbReference>
<dbReference type="InterPro" id="IPR000700">
    <property type="entry name" value="PAS-assoc_C"/>
</dbReference>
<dbReference type="SUPFAM" id="SSF52172">
    <property type="entry name" value="CheY-like"/>
    <property type="match status" value="1"/>
</dbReference>
<evidence type="ECO:0000256" key="6">
    <source>
        <dbReference type="PROSITE-ProRule" id="PRU00169"/>
    </source>
</evidence>
<dbReference type="Pfam" id="PF08447">
    <property type="entry name" value="PAS_3"/>
    <property type="match status" value="1"/>
</dbReference>
<evidence type="ECO:0000256" key="1">
    <source>
        <dbReference type="ARBA" id="ARBA00000085"/>
    </source>
</evidence>
<dbReference type="InterPro" id="IPR003594">
    <property type="entry name" value="HATPase_dom"/>
</dbReference>
<dbReference type="InterPro" id="IPR013655">
    <property type="entry name" value="PAS_fold_3"/>
</dbReference>
<dbReference type="Gene3D" id="3.40.50.2300">
    <property type="match status" value="1"/>
</dbReference>
<feature type="domain" description="Response regulatory" evidence="8">
    <location>
        <begin position="1107"/>
        <end position="1224"/>
    </location>
</feature>
<reference evidence="10 11" key="1">
    <citation type="submission" date="2023-05" db="EMBL/GenBank/DDBJ databases">
        <title>Marinobacter albus sp. nov., a marine bacterium isolated from sand in a coastal intertidal zone of huludao.</title>
        <authorList>
            <person name="Deng T."/>
        </authorList>
    </citation>
    <scope>NUCLEOTIDE SEQUENCE [LARGE SCALE GENOMIC DNA]</scope>
    <source>
        <strain evidence="10 11">M216</strain>
    </source>
</reference>
<evidence type="ECO:0000259" key="9">
    <source>
        <dbReference type="PROSITE" id="PS50113"/>
    </source>
</evidence>
<gene>
    <name evidence="10" type="ORF">QQF73_17335</name>
</gene>
<dbReference type="Gene3D" id="2.10.70.100">
    <property type="match status" value="1"/>
</dbReference>
<dbReference type="Pfam" id="PF02518">
    <property type="entry name" value="HATPase_c"/>
    <property type="match status" value="1"/>
</dbReference>
<evidence type="ECO:0000256" key="4">
    <source>
        <dbReference type="ARBA" id="ARBA00022679"/>
    </source>
</evidence>
<keyword evidence="4" id="KW-0808">Transferase</keyword>
<dbReference type="InterPro" id="IPR003018">
    <property type="entry name" value="GAF"/>
</dbReference>
<dbReference type="Gene3D" id="3.30.450.40">
    <property type="match status" value="1"/>
</dbReference>
<dbReference type="SUPFAM" id="SSF55874">
    <property type="entry name" value="ATPase domain of HSP90 chaperone/DNA topoisomerase II/histidine kinase"/>
    <property type="match status" value="1"/>
</dbReference>